<sequence>MNMQHLSNKLQTIVDELNKFKSKQGGRIKFLEVSCREQLREMKDLRTKLNAALDELENTTLKELDEIRIKLQTSLKKDLDNSRRLKDDLQTLSEAVNCLCDKSRKDIEFISSRKCLDKVQESESYLKQNPVKVQSIMIFHANKDLCKQSSLWQIVDSIQFLTLKMNPTQQLTVKRKTKYIDSIPSDTYQIVQISSICSLAYGQVIVADNDNKK</sequence>
<evidence type="ECO:0000256" key="1">
    <source>
        <dbReference type="SAM" id="Coils"/>
    </source>
</evidence>
<name>A0A9D4K8X9_DREPO</name>
<comment type="caution">
    <text evidence="2">The sequence shown here is derived from an EMBL/GenBank/DDBJ whole genome shotgun (WGS) entry which is preliminary data.</text>
</comment>
<evidence type="ECO:0000313" key="3">
    <source>
        <dbReference type="Proteomes" id="UP000828390"/>
    </source>
</evidence>
<evidence type="ECO:0000313" key="2">
    <source>
        <dbReference type="EMBL" id="KAH3835114.1"/>
    </source>
</evidence>
<keyword evidence="3" id="KW-1185">Reference proteome</keyword>
<accession>A0A9D4K8X9</accession>
<dbReference type="Proteomes" id="UP000828390">
    <property type="component" value="Unassembled WGS sequence"/>
</dbReference>
<reference evidence="2" key="2">
    <citation type="submission" date="2020-11" db="EMBL/GenBank/DDBJ databases">
        <authorList>
            <person name="McCartney M.A."/>
            <person name="Auch B."/>
            <person name="Kono T."/>
            <person name="Mallez S."/>
            <person name="Becker A."/>
            <person name="Gohl D.M."/>
            <person name="Silverstein K.A.T."/>
            <person name="Koren S."/>
            <person name="Bechman K.B."/>
            <person name="Herman A."/>
            <person name="Abrahante J.E."/>
            <person name="Garbe J."/>
        </authorList>
    </citation>
    <scope>NUCLEOTIDE SEQUENCE</scope>
    <source>
        <strain evidence="2">Duluth1</strain>
        <tissue evidence="2">Whole animal</tissue>
    </source>
</reference>
<gene>
    <name evidence="2" type="ORF">DPMN_108457</name>
</gene>
<protein>
    <submittedName>
        <fullName evidence="2">Uncharacterized protein</fullName>
    </submittedName>
</protein>
<dbReference type="AlphaFoldDB" id="A0A9D4K8X9"/>
<proteinExistence type="predicted"/>
<keyword evidence="1" id="KW-0175">Coiled coil</keyword>
<feature type="coiled-coil region" evidence="1">
    <location>
        <begin position="3"/>
        <end position="62"/>
    </location>
</feature>
<reference evidence="2" key="1">
    <citation type="journal article" date="2019" name="bioRxiv">
        <title>The Genome of the Zebra Mussel, Dreissena polymorpha: A Resource for Invasive Species Research.</title>
        <authorList>
            <person name="McCartney M.A."/>
            <person name="Auch B."/>
            <person name="Kono T."/>
            <person name="Mallez S."/>
            <person name="Zhang Y."/>
            <person name="Obille A."/>
            <person name="Becker A."/>
            <person name="Abrahante J.E."/>
            <person name="Garbe J."/>
            <person name="Badalamenti J.P."/>
            <person name="Herman A."/>
            <person name="Mangelson H."/>
            <person name="Liachko I."/>
            <person name="Sullivan S."/>
            <person name="Sone E.D."/>
            <person name="Koren S."/>
            <person name="Silverstein K.A.T."/>
            <person name="Beckman K.B."/>
            <person name="Gohl D.M."/>
        </authorList>
    </citation>
    <scope>NUCLEOTIDE SEQUENCE</scope>
    <source>
        <strain evidence="2">Duluth1</strain>
        <tissue evidence="2">Whole animal</tissue>
    </source>
</reference>
<dbReference type="EMBL" id="JAIWYP010000004">
    <property type="protein sequence ID" value="KAH3835114.1"/>
    <property type="molecule type" value="Genomic_DNA"/>
</dbReference>
<organism evidence="2 3">
    <name type="scientific">Dreissena polymorpha</name>
    <name type="common">Zebra mussel</name>
    <name type="synonym">Mytilus polymorpha</name>
    <dbReference type="NCBI Taxonomy" id="45954"/>
    <lineage>
        <taxon>Eukaryota</taxon>
        <taxon>Metazoa</taxon>
        <taxon>Spiralia</taxon>
        <taxon>Lophotrochozoa</taxon>
        <taxon>Mollusca</taxon>
        <taxon>Bivalvia</taxon>
        <taxon>Autobranchia</taxon>
        <taxon>Heteroconchia</taxon>
        <taxon>Euheterodonta</taxon>
        <taxon>Imparidentia</taxon>
        <taxon>Neoheterodontei</taxon>
        <taxon>Myida</taxon>
        <taxon>Dreissenoidea</taxon>
        <taxon>Dreissenidae</taxon>
        <taxon>Dreissena</taxon>
    </lineage>
</organism>